<keyword evidence="2 3" id="KW-0560">Oxidoreductase</keyword>
<dbReference type="EMBL" id="JABFCZ010000005">
    <property type="protein sequence ID" value="MBD1545676.1"/>
    <property type="molecule type" value="Genomic_DNA"/>
</dbReference>
<dbReference type="NCBIfam" id="NF009092">
    <property type="entry name" value="PRK12428.1"/>
    <property type="match status" value="1"/>
</dbReference>
<sequence>MLQDKTIVVTGCASGIGWETAKLVKALGGDVIGVDINRTEDHVDELYIADLSDRMAIKALVNALPSGIDGIANIAGLPPTAPADMVLKVNLVGLKFFTNAMIGRLNDGASIVNLASLAGFGWEESIPAIKASETLAFEDVEDFIKTHNVGNEVGRSYFFSKEAVVAWTIQNRWTWRDRGIRMNAVSPAAVDTPILKDFLATLGPRGEEGIRLTERPGRPEEIAPVVAFLMSDMTHWIRGTNIPVDGGMASHFLAQRHQL</sequence>
<dbReference type="InterPro" id="IPR036291">
    <property type="entry name" value="NAD(P)-bd_dom_sf"/>
</dbReference>
<dbReference type="Proteomes" id="UP000598467">
    <property type="component" value="Unassembled WGS sequence"/>
</dbReference>
<evidence type="ECO:0000256" key="1">
    <source>
        <dbReference type="ARBA" id="ARBA00006484"/>
    </source>
</evidence>
<gene>
    <name evidence="3" type="ORF">HK439_05340</name>
</gene>
<comment type="caution">
    <text evidence="3">The sequence shown here is derived from an EMBL/GenBank/DDBJ whole genome shotgun (WGS) entry which is preliminary data.</text>
</comment>
<dbReference type="Pfam" id="PF13561">
    <property type="entry name" value="adh_short_C2"/>
    <property type="match status" value="1"/>
</dbReference>
<dbReference type="InterPro" id="IPR002347">
    <property type="entry name" value="SDR_fam"/>
</dbReference>
<evidence type="ECO:0000313" key="4">
    <source>
        <dbReference type="Proteomes" id="UP000598467"/>
    </source>
</evidence>
<dbReference type="SUPFAM" id="SSF51735">
    <property type="entry name" value="NAD(P)-binding Rossmann-fold domains"/>
    <property type="match status" value="1"/>
</dbReference>
<evidence type="ECO:0000256" key="2">
    <source>
        <dbReference type="ARBA" id="ARBA00023002"/>
    </source>
</evidence>
<organism evidence="3 4">
    <name type="scientific">Roseibium aggregatum</name>
    <dbReference type="NCBI Taxonomy" id="187304"/>
    <lineage>
        <taxon>Bacteria</taxon>
        <taxon>Pseudomonadati</taxon>
        <taxon>Pseudomonadota</taxon>
        <taxon>Alphaproteobacteria</taxon>
        <taxon>Hyphomicrobiales</taxon>
        <taxon>Stappiaceae</taxon>
        <taxon>Roseibium</taxon>
    </lineage>
</organism>
<dbReference type="Gene3D" id="3.40.50.720">
    <property type="entry name" value="NAD(P)-binding Rossmann-like Domain"/>
    <property type="match status" value="1"/>
</dbReference>
<name>A0A926S4R4_9HYPH</name>
<dbReference type="GO" id="GO:0050268">
    <property type="term" value="F:coniferyl-alcohol dehydrogenase activity"/>
    <property type="evidence" value="ECO:0007669"/>
    <property type="project" value="UniProtKB-EC"/>
</dbReference>
<dbReference type="Pfam" id="PF00106">
    <property type="entry name" value="adh_short"/>
    <property type="match status" value="1"/>
</dbReference>
<dbReference type="PRINTS" id="PR00081">
    <property type="entry name" value="GDHRDH"/>
</dbReference>
<protein>
    <submittedName>
        <fullName evidence="3">Coniferyl-alcohol dehydrogenase</fullName>
        <ecNumber evidence="3">1.1.1.194</ecNumber>
    </submittedName>
</protein>
<dbReference type="PANTHER" id="PTHR43477">
    <property type="entry name" value="DIHYDROANTICAPSIN 7-DEHYDROGENASE"/>
    <property type="match status" value="1"/>
</dbReference>
<dbReference type="EC" id="1.1.1.194" evidence="3"/>
<dbReference type="InterPro" id="IPR051122">
    <property type="entry name" value="SDR_DHRS6-like"/>
</dbReference>
<reference evidence="3" key="1">
    <citation type="submission" date="2020-05" db="EMBL/GenBank/DDBJ databases">
        <title>Identification of trans-AT polyketide cluster in two marine bacteria, producers of a novel glutaramide-containing polyketide sesbanimide D and analogs.</title>
        <authorList>
            <person name="Kacar D."/>
            <person name="Rodriguez P."/>
            <person name="Canedo L."/>
            <person name="Gonzalez E."/>
            <person name="Galan B."/>
            <person name="De La Calle F."/>
            <person name="Garcia J.L."/>
        </authorList>
    </citation>
    <scope>NUCLEOTIDE SEQUENCE</scope>
    <source>
        <strain evidence="3">PHM038</strain>
    </source>
</reference>
<dbReference type="AlphaFoldDB" id="A0A926S4R4"/>
<evidence type="ECO:0000313" key="3">
    <source>
        <dbReference type="EMBL" id="MBD1545676.1"/>
    </source>
</evidence>
<comment type="similarity">
    <text evidence="1">Belongs to the short-chain dehydrogenases/reductases (SDR) family.</text>
</comment>
<dbReference type="PANTHER" id="PTHR43477:SF1">
    <property type="entry name" value="DIHYDROANTICAPSIN 7-DEHYDROGENASE"/>
    <property type="match status" value="1"/>
</dbReference>
<accession>A0A926S4R4</accession>
<proteinExistence type="inferred from homology"/>